<dbReference type="Pfam" id="PF00440">
    <property type="entry name" value="TetR_N"/>
    <property type="match status" value="1"/>
</dbReference>
<name>A0ABV4STG3_9ACTN</name>
<dbReference type="InterPro" id="IPR050109">
    <property type="entry name" value="HTH-type_TetR-like_transc_reg"/>
</dbReference>
<keyword evidence="3" id="KW-0804">Transcription</keyword>
<organism evidence="5 6">
    <name type="scientific">Streptomyces aureus</name>
    <dbReference type="NCBI Taxonomy" id="193461"/>
    <lineage>
        <taxon>Bacteria</taxon>
        <taxon>Bacillati</taxon>
        <taxon>Actinomycetota</taxon>
        <taxon>Actinomycetes</taxon>
        <taxon>Kitasatosporales</taxon>
        <taxon>Streptomycetaceae</taxon>
        <taxon>Streptomyces</taxon>
    </lineage>
</organism>
<dbReference type="PANTHER" id="PTHR30055">
    <property type="entry name" value="HTH-TYPE TRANSCRIPTIONAL REGULATOR RUTR"/>
    <property type="match status" value="1"/>
</dbReference>
<gene>
    <name evidence="5" type="ORF">ACEG43_36065</name>
</gene>
<keyword evidence="6" id="KW-1185">Reference proteome</keyword>
<dbReference type="PANTHER" id="PTHR30055:SF234">
    <property type="entry name" value="HTH-TYPE TRANSCRIPTIONAL REGULATOR BETI"/>
    <property type="match status" value="1"/>
</dbReference>
<evidence type="ECO:0000259" key="4">
    <source>
        <dbReference type="Pfam" id="PF00440"/>
    </source>
</evidence>
<keyword evidence="2" id="KW-0238">DNA-binding</keyword>
<evidence type="ECO:0000256" key="2">
    <source>
        <dbReference type="ARBA" id="ARBA00023125"/>
    </source>
</evidence>
<dbReference type="Gene3D" id="1.10.357.10">
    <property type="entry name" value="Tetracycline Repressor, domain 2"/>
    <property type="match status" value="1"/>
</dbReference>
<keyword evidence="1" id="KW-0805">Transcription regulation</keyword>
<evidence type="ECO:0000256" key="3">
    <source>
        <dbReference type="ARBA" id="ARBA00023163"/>
    </source>
</evidence>
<dbReference type="InterPro" id="IPR001647">
    <property type="entry name" value="HTH_TetR"/>
</dbReference>
<dbReference type="SUPFAM" id="SSF46689">
    <property type="entry name" value="Homeodomain-like"/>
    <property type="match status" value="1"/>
</dbReference>
<protein>
    <submittedName>
        <fullName evidence="5">TetR/AcrR family transcriptional regulator</fullName>
    </submittedName>
</protein>
<dbReference type="Proteomes" id="UP001571476">
    <property type="component" value="Unassembled WGS sequence"/>
</dbReference>
<dbReference type="InterPro" id="IPR009057">
    <property type="entry name" value="Homeodomain-like_sf"/>
</dbReference>
<evidence type="ECO:0000256" key="1">
    <source>
        <dbReference type="ARBA" id="ARBA00023015"/>
    </source>
</evidence>
<sequence length="204" mass="22075">MFSEPVQSRAERRESSRQKVLSSAERLFREQGFESTTVRQIAVDAGVSAGTVMAVGDKGTLLVSIFDGWIEAVHTARSSDHGTGEPPRVLTDAVNEAMALFEPFVTYFARNRELSREYAAIIVRGSHESEIFQNLALTLIAEVQEVLARSGLGADEAGSGARLVYFSYLGLLMTAANGALDEQAAAAQLRDVVTFVISKSGEEE</sequence>
<reference evidence="5 6" key="1">
    <citation type="submission" date="2024-08" db="EMBL/GenBank/DDBJ databases">
        <title>Genome sequence of Streptomyces aureus CACIA-1.46HGO.</title>
        <authorList>
            <person name="Evangelista-Martinez Z."/>
        </authorList>
    </citation>
    <scope>NUCLEOTIDE SEQUENCE [LARGE SCALE GENOMIC DNA]</scope>
    <source>
        <strain evidence="5 6">CACIA-1.46HGO</strain>
    </source>
</reference>
<feature type="domain" description="HTH tetR-type" evidence="4">
    <location>
        <begin position="21"/>
        <end position="52"/>
    </location>
</feature>
<comment type="caution">
    <text evidence="5">The sequence shown here is derived from an EMBL/GenBank/DDBJ whole genome shotgun (WGS) entry which is preliminary data.</text>
</comment>
<accession>A0ABV4STG3</accession>
<evidence type="ECO:0000313" key="5">
    <source>
        <dbReference type="EMBL" id="MFA3841548.1"/>
    </source>
</evidence>
<proteinExistence type="predicted"/>
<evidence type="ECO:0000313" key="6">
    <source>
        <dbReference type="Proteomes" id="UP001571476"/>
    </source>
</evidence>
<dbReference type="RefSeq" id="WP_372565736.1">
    <property type="nucleotide sequence ID" value="NZ_JBGOSP010000026.1"/>
</dbReference>
<dbReference type="EMBL" id="JBGOSP010000026">
    <property type="protein sequence ID" value="MFA3841548.1"/>
    <property type="molecule type" value="Genomic_DNA"/>
</dbReference>